<evidence type="ECO:0000313" key="9">
    <source>
        <dbReference type="EMBL" id="RMZ52801.1"/>
    </source>
</evidence>
<dbReference type="InterPro" id="IPR001792">
    <property type="entry name" value="Acylphosphatase-like_dom"/>
</dbReference>
<feature type="active site" evidence="5">
    <location>
        <position position="25"/>
    </location>
</feature>
<reference evidence="9" key="3">
    <citation type="submission" date="2018-10" db="EMBL/GenBank/DDBJ databases">
        <authorList>
            <person name="Hovde B."/>
            <person name="Zhang X."/>
        </authorList>
    </citation>
    <scope>NUCLEOTIDE SEQUENCE [LARGE SCALE GENOMIC DNA]</scope>
    <source>
        <strain evidence="9">UTEX 25</strain>
    </source>
</reference>
<dbReference type="EC" id="3.6.1.7" evidence="2 5"/>
<dbReference type="AlphaFoldDB" id="A0A087SGH2"/>
<dbReference type="SUPFAM" id="SSF54975">
    <property type="entry name" value="Acylphosphatase/BLUF domain-like"/>
    <property type="match status" value="1"/>
</dbReference>
<reference evidence="8 10" key="1">
    <citation type="journal article" date="2014" name="BMC Genomics">
        <title>Oil accumulation mechanisms of the oleaginous microalga Chlorella protothecoides revealed through its genome, transcriptomes, and proteomes.</title>
        <authorList>
            <person name="Gao C."/>
            <person name="Wang Y."/>
            <person name="Shen Y."/>
            <person name="Yan D."/>
            <person name="He X."/>
            <person name="Dai J."/>
            <person name="Wu Q."/>
        </authorList>
    </citation>
    <scope>NUCLEOTIDE SEQUENCE [LARGE SCALE GENOMIC DNA]</scope>
    <source>
        <strain evidence="8 10">0710</strain>
    </source>
</reference>
<keyword evidence="10" id="KW-1185">Reference proteome</keyword>
<feature type="non-terminal residue" evidence="8">
    <location>
        <position position="1"/>
    </location>
</feature>
<evidence type="ECO:0000256" key="6">
    <source>
        <dbReference type="RuleBase" id="RU004168"/>
    </source>
</evidence>
<dbReference type="KEGG" id="apro:F751_1705"/>
<evidence type="ECO:0000256" key="1">
    <source>
        <dbReference type="ARBA" id="ARBA00005614"/>
    </source>
</evidence>
<dbReference type="InterPro" id="IPR036046">
    <property type="entry name" value="Acylphosphatase-like_dom_sf"/>
</dbReference>
<dbReference type="STRING" id="3075.A0A087SGH2"/>
<dbReference type="InterPro" id="IPR020456">
    <property type="entry name" value="Acylphosphatase"/>
</dbReference>
<dbReference type="PROSITE" id="PS51160">
    <property type="entry name" value="ACYLPHOSPHATASE_3"/>
    <property type="match status" value="1"/>
</dbReference>
<evidence type="ECO:0000259" key="7">
    <source>
        <dbReference type="PROSITE" id="PS51160"/>
    </source>
</evidence>
<dbReference type="EMBL" id="QOKY01000202">
    <property type="protein sequence ID" value="RMZ52801.1"/>
    <property type="molecule type" value="Genomic_DNA"/>
</dbReference>
<protein>
    <recommendedName>
        <fullName evidence="2 5">acylphosphatase</fullName>
        <ecNumber evidence="2 5">3.6.1.7</ecNumber>
    </recommendedName>
</protein>
<dbReference type="Proteomes" id="UP000028924">
    <property type="component" value="Unassembled WGS sequence"/>
</dbReference>
<comment type="similarity">
    <text evidence="1 6">Belongs to the acylphosphatase family.</text>
</comment>
<reference evidence="11" key="2">
    <citation type="journal article" date="2018" name="Algal Res.">
        <title>Characterization of plant carbon substrate utilization by Auxenochlorella protothecoides.</title>
        <authorList>
            <person name="Vogler B.W."/>
            <person name="Starkenburg S.R."/>
            <person name="Sudasinghe N."/>
            <person name="Schambach J.Y."/>
            <person name="Rollin J.A."/>
            <person name="Pattathil S."/>
            <person name="Barry A.N."/>
        </authorList>
    </citation>
    <scope>NUCLEOTIDE SEQUENCE [LARGE SCALE GENOMIC DNA]</scope>
    <source>
        <strain evidence="11">UTEX 25</strain>
    </source>
</reference>
<dbReference type="OrthoDB" id="7961613at2759"/>
<dbReference type="Gene3D" id="3.30.70.100">
    <property type="match status" value="1"/>
</dbReference>
<dbReference type="PANTHER" id="PTHR10029:SF3">
    <property type="entry name" value="ACYLPHOSPHATASE-RELATED"/>
    <property type="match status" value="1"/>
</dbReference>
<evidence type="ECO:0000256" key="3">
    <source>
        <dbReference type="ARBA" id="ARBA00022801"/>
    </source>
</evidence>
<feature type="active site" evidence="5">
    <location>
        <position position="7"/>
    </location>
</feature>
<dbReference type="GeneID" id="23613096"/>
<dbReference type="Pfam" id="PF00708">
    <property type="entry name" value="Acylphosphatase"/>
    <property type="match status" value="1"/>
</dbReference>
<evidence type="ECO:0000313" key="11">
    <source>
        <dbReference type="Proteomes" id="UP000279271"/>
    </source>
</evidence>
<evidence type="ECO:0000256" key="5">
    <source>
        <dbReference type="PROSITE-ProRule" id="PRU00520"/>
    </source>
</evidence>
<dbReference type="FunFam" id="3.30.70.100:FF:000011">
    <property type="entry name" value="Acylphosphatase"/>
    <property type="match status" value="1"/>
</dbReference>
<dbReference type="PRINTS" id="PR00112">
    <property type="entry name" value="ACYLPHPHTASE"/>
</dbReference>
<proteinExistence type="inferred from homology"/>
<organism evidence="8 10">
    <name type="scientific">Auxenochlorella protothecoides</name>
    <name type="common">Green microalga</name>
    <name type="synonym">Chlorella protothecoides</name>
    <dbReference type="NCBI Taxonomy" id="3075"/>
    <lineage>
        <taxon>Eukaryota</taxon>
        <taxon>Viridiplantae</taxon>
        <taxon>Chlorophyta</taxon>
        <taxon>core chlorophytes</taxon>
        <taxon>Trebouxiophyceae</taxon>
        <taxon>Chlorellales</taxon>
        <taxon>Chlorellaceae</taxon>
        <taxon>Auxenochlorella</taxon>
    </lineage>
</organism>
<name>A0A087SGH2_AUXPR</name>
<dbReference type="GO" id="GO:0003998">
    <property type="term" value="F:acylphosphatase activity"/>
    <property type="evidence" value="ECO:0007669"/>
    <property type="project" value="UniProtKB-EC"/>
</dbReference>
<gene>
    <name evidence="9" type="ORF">APUTEX25_000920</name>
    <name evidence="8" type="ORF">F751_1705</name>
</gene>
<evidence type="ECO:0000256" key="4">
    <source>
        <dbReference type="ARBA" id="ARBA00047645"/>
    </source>
</evidence>
<dbReference type="RefSeq" id="XP_011397714.1">
    <property type="nucleotide sequence ID" value="XM_011399412.1"/>
</dbReference>
<sequence>VQGVFFRACTQEQARNLGVVGWVANTRHNTVKGVIQGESEALEEMKEWLRKKGSPHSRIERAEFTNERTLEGLEFDAFSTERL</sequence>
<feature type="domain" description="Acylphosphatase-like" evidence="7">
    <location>
        <begin position="1"/>
        <end position="82"/>
    </location>
</feature>
<evidence type="ECO:0000256" key="2">
    <source>
        <dbReference type="ARBA" id="ARBA00012150"/>
    </source>
</evidence>
<keyword evidence="3 5" id="KW-0378">Hydrolase</keyword>
<evidence type="ECO:0000313" key="8">
    <source>
        <dbReference type="EMBL" id="KFM24826.1"/>
    </source>
</evidence>
<dbReference type="EMBL" id="KL662111">
    <property type="protein sequence ID" value="KFM24826.1"/>
    <property type="molecule type" value="Genomic_DNA"/>
</dbReference>
<accession>A0A087SGH2</accession>
<evidence type="ECO:0000313" key="10">
    <source>
        <dbReference type="Proteomes" id="UP000028924"/>
    </source>
</evidence>
<comment type="catalytic activity">
    <reaction evidence="4 5">
        <text>an acyl phosphate + H2O = a carboxylate + phosphate + H(+)</text>
        <dbReference type="Rhea" id="RHEA:14965"/>
        <dbReference type="ChEBI" id="CHEBI:15377"/>
        <dbReference type="ChEBI" id="CHEBI:15378"/>
        <dbReference type="ChEBI" id="CHEBI:29067"/>
        <dbReference type="ChEBI" id="CHEBI:43474"/>
        <dbReference type="ChEBI" id="CHEBI:59918"/>
        <dbReference type="EC" id="3.6.1.7"/>
    </reaction>
</comment>
<dbReference type="eggNOG" id="KOG3360">
    <property type="taxonomic scope" value="Eukaryota"/>
</dbReference>
<dbReference type="PANTHER" id="PTHR10029">
    <property type="entry name" value="ACYLPHOSPHATASE"/>
    <property type="match status" value="1"/>
</dbReference>
<dbReference type="Proteomes" id="UP000279271">
    <property type="component" value="Unassembled WGS sequence"/>
</dbReference>
<reference evidence="9" key="4">
    <citation type="submission" date="2018-11" db="EMBL/GenBank/DDBJ databases">
        <title>Characterization of plant carbon substrate utilization by Auxenochlorella protothecoides.</title>
        <authorList>
            <person name="Vogler B.W."/>
            <person name="Starkenburg S.R."/>
            <person name="Sudasinghe N."/>
            <person name="Schambach J.Y."/>
            <person name="Rollin J.A."/>
            <person name="Pattathil S."/>
            <person name="Barry A.N."/>
        </authorList>
    </citation>
    <scope>NUCLEOTIDE SEQUENCE [LARGE SCALE GENOMIC DNA]</scope>
    <source>
        <strain evidence="9">UTEX 25</strain>
    </source>
</reference>